<reference evidence="2 4" key="3">
    <citation type="submission" date="2019-03" db="EMBL/GenBank/DDBJ databases">
        <authorList>
            <consortium name="Pathogen Informatics"/>
        </authorList>
    </citation>
    <scope>NUCLEOTIDE SEQUENCE [LARGE SCALE GENOMIC DNA]</scope>
    <source>
        <strain evidence="2 4">NCTC12282</strain>
    </source>
</reference>
<gene>
    <name evidence="1" type="ORF">CRN84_17870</name>
    <name evidence="2" type="ORF">NCTC12282_04942</name>
</gene>
<dbReference type="OrthoDB" id="6434096at2"/>
<proteinExistence type="predicted"/>
<dbReference type="STRING" id="1111728.GCA_000427805_04558"/>
<protein>
    <submittedName>
        <fullName evidence="1">Uncharacterized protein</fullName>
    </submittedName>
</protein>
<reference evidence="1" key="1">
    <citation type="submission" date="2017-09" db="EMBL/GenBank/DDBJ databases">
        <title>FDA dAtabase for Regulatory Grade micrObial Sequences (FDA-ARGOS): Supporting development and validation of Infectious Disease Dx tests.</title>
        <authorList>
            <person name="Minogue T."/>
            <person name="Wolcott M."/>
            <person name="Wasieloski L."/>
            <person name="Aguilar W."/>
            <person name="Moore D."/>
            <person name="Tallon L.J."/>
            <person name="Sadzewicz L."/>
            <person name="Ott S."/>
            <person name="Zhao X."/>
            <person name="Nagaraj S."/>
            <person name="Vavikolanu K."/>
            <person name="Aluvathingal J."/>
            <person name="Nadendla S."/>
            <person name="Sichtig H."/>
        </authorList>
    </citation>
    <scope>NUCLEOTIDE SEQUENCE</scope>
    <source>
        <strain evidence="1">FDAARGOS_387</strain>
    </source>
</reference>
<reference evidence="3" key="2">
    <citation type="submission" date="2017-09" db="EMBL/GenBank/DDBJ databases">
        <title>FDA dAtabase for Regulatory Grade micrObial Sequences (FDA-ARGOS): Supporting development and validation of Infectious Disease Dx tests.</title>
        <authorList>
            <person name="Minogue T."/>
            <person name="Wolcott M."/>
            <person name="Wasieloski L."/>
            <person name="Aguilar W."/>
            <person name="Moore D."/>
            <person name="Tallon L."/>
            <person name="Sadzewicz L."/>
            <person name="Ott S."/>
            <person name="Zhao X."/>
            <person name="Nagaraj S."/>
            <person name="Vavikolanu K."/>
            <person name="Aluvathingal J."/>
            <person name="Nadendla S."/>
            <person name="Sichtig H."/>
        </authorList>
    </citation>
    <scope>NUCLEOTIDE SEQUENCE [LARGE SCALE GENOMIC DNA]</scope>
    <source>
        <strain evidence="3">FDAARGOS_387</strain>
    </source>
</reference>
<accession>A0A2C6DIM8</accession>
<evidence type="ECO:0000313" key="2">
    <source>
        <dbReference type="EMBL" id="VFS51291.1"/>
    </source>
</evidence>
<evidence type="ECO:0000313" key="4">
    <source>
        <dbReference type="Proteomes" id="UP000373449"/>
    </source>
</evidence>
<dbReference type="Proteomes" id="UP000224974">
    <property type="component" value="Unassembled WGS sequence"/>
</dbReference>
<name>A0A2C6DIM8_9GAMM</name>
<organism evidence="1 3">
    <name type="scientific">Budvicia aquatica</name>
    <dbReference type="NCBI Taxonomy" id="82979"/>
    <lineage>
        <taxon>Bacteria</taxon>
        <taxon>Pseudomonadati</taxon>
        <taxon>Pseudomonadota</taxon>
        <taxon>Gammaproteobacteria</taxon>
        <taxon>Enterobacterales</taxon>
        <taxon>Budviciaceae</taxon>
        <taxon>Budvicia</taxon>
    </lineage>
</organism>
<sequence>MRDTTKQPSASAHHVEATKRGIRILKLNPQGLYEEAEVIGFSDAITRLDHGGFDKHLSAGLRILAALKDAEVKNHFIPTVEQQLIGWRWLVSTVFINEQWKANGTVDVENEEGGIDMAIIYSGEYGAMCIYPGPTRTSLAINVEGPAIGKYGTETGMSLSIQFYKEMLDINNGIFQISAMGLEGLTILYDGFIKQIQDNGLPVQPTMH</sequence>
<dbReference type="Proteomes" id="UP000373449">
    <property type="component" value="Unassembled WGS sequence"/>
</dbReference>
<dbReference type="AlphaFoldDB" id="A0A2C6DIM8"/>
<evidence type="ECO:0000313" key="3">
    <source>
        <dbReference type="Proteomes" id="UP000224974"/>
    </source>
</evidence>
<keyword evidence="3" id="KW-1185">Reference proteome</keyword>
<dbReference type="EMBL" id="CAADJA010000002">
    <property type="protein sequence ID" value="VFS51291.1"/>
    <property type="molecule type" value="Genomic_DNA"/>
</dbReference>
<evidence type="ECO:0000313" key="1">
    <source>
        <dbReference type="EMBL" id="PHI31066.1"/>
    </source>
</evidence>
<dbReference type="EMBL" id="PDDX01000001">
    <property type="protein sequence ID" value="PHI31066.1"/>
    <property type="molecule type" value="Genomic_DNA"/>
</dbReference>
<dbReference type="RefSeq" id="WP_099044211.1">
    <property type="nucleotide sequence ID" value="NZ_CAADJA010000002.1"/>
</dbReference>